<comment type="caution">
    <text evidence="1">The sequence shown here is derived from an EMBL/GenBank/DDBJ whole genome shotgun (WGS) entry which is preliminary data.</text>
</comment>
<accession>A0A433Q4A3</accession>
<keyword evidence="2" id="KW-1185">Reference proteome</keyword>
<reference evidence="1 2" key="1">
    <citation type="journal article" date="2018" name="New Phytol.">
        <title>Phylogenomics of Endogonaceae and evolution of mycorrhizas within Mucoromycota.</title>
        <authorList>
            <person name="Chang Y."/>
            <person name="Desiro A."/>
            <person name="Na H."/>
            <person name="Sandor L."/>
            <person name="Lipzen A."/>
            <person name="Clum A."/>
            <person name="Barry K."/>
            <person name="Grigoriev I.V."/>
            <person name="Martin F.M."/>
            <person name="Stajich J.E."/>
            <person name="Smith M.E."/>
            <person name="Bonito G."/>
            <person name="Spatafora J.W."/>
        </authorList>
    </citation>
    <scope>NUCLEOTIDE SEQUENCE [LARGE SCALE GENOMIC DNA]</scope>
    <source>
        <strain evidence="1 2">AD002</strain>
    </source>
</reference>
<dbReference type="EMBL" id="RBNJ01015857">
    <property type="protein sequence ID" value="RUS24484.1"/>
    <property type="molecule type" value="Genomic_DNA"/>
</dbReference>
<gene>
    <name evidence="1" type="ORF">BC938DRAFT_473509</name>
</gene>
<sequence length="278" mass="31181">MARKPAVGNVTQLPSFQNHVYNDYKVEDNFPCSTFTDGSVTFVANTYLPGVSEGEHPDSERHTTIRTVYTNGTKCTVRLSKDYEYEILSSGRLSNGNILLVYRIRLITEIFAMILEPCGGVLQKQIRLNMTTTYVARACPHCMVSSSTFGGFLCRGLSLDKLRPVWARFDNTGSMLGDGPESSEVFDHYPVLNITNDQEYATITWEGYSVPTATGGFLLVWSYINMTIPNTPGNISTLFKVVYAATTEPNTAMLNSQPFVIYQSYEYQYDFWGFVGIE</sequence>
<evidence type="ECO:0000313" key="1">
    <source>
        <dbReference type="EMBL" id="RUS24484.1"/>
    </source>
</evidence>
<organism evidence="1 2">
    <name type="scientific">Jimgerdemannia flammicorona</name>
    <dbReference type="NCBI Taxonomy" id="994334"/>
    <lineage>
        <taxon>Eukaryota</taxon>
        <taxon>Fungi</taxon>
        <taxon>Fungi incertae sedis</taxon>
        <taxon>Mucoromycota</taxon>
        <taxon>Mucoromycotina</taxon>
        <taxon>Endogonomycetes</taxon>
        <taxon>Endogonales</taxon>
        <taxon>Endogonaceae</taxon>
        <taxon>Jimgerdemannia</taxon>
    </lineage>
</organism>
<dbReference type="Proteomes" id="UP000274822">
    <property type="component" value="Unassembled WGS sequence"/>
</dbReference>
<evidence type="ECO:0000313" key="2">
    <source>
        <dbReference type="Proteomes" id="UP000274822"/>
    </source>
</evidence>
<dbReference type="AlphaFoldDB" id="A0A433Q4A3"/>
<proteinExistence type="predicted"/>
<protein>
    <submittedName>
        <fullName evidence="1">Uncharacterized protein</fullName>
    </submittedName>
</protein>
<name>A0A433Q4A3_9FUNG</name>